<comment type="similarity">
    <text evidence="6">Belongs to the insect chemoreceptor superfamily. Gustatory receptor (GR) family.</text>
</comment>
<name>A0AAV8VXE8_9CUCU</name>
<feature type="transmembrane region" description="Helical" evidence="6">
    <location>
        <begin position="85"/>
        <end position="111"/>
    </location>
</feature>
<feature type="transmembrane region" description="Helical" evidence="6">
    <location>
        <begin position="12"/>
        <end position="30"/>
    </location>
</feature>
<organism evidence="7 8">
    <name type="scientific">Exocentrus adspersus</name>
    <dbReference type="NCBI Taxonomy" id="1586481"/>
    <lineage>
        <taxon>Eukaryota</taxon>
        <taxon>Metazoa</taxon>
        <taxon>Ecdysozoa</taxon>
        <taxon>Arthropoda</taxon>
        <taxon>Hexapoda</taxon>
        <taxon>Insecta</taxon>
        <taxon>Pterygota</taxon>
        <taxon>Neoptera</taxon>
        <taxon>Endopterygota</taxon>
        <taxon>Coleoptera</taxon>
        <taxon>Polyphaga</taxon>
        <taxon>Cucujiformia</taxon>
        <taxon>Chrysomeloidea</taxon>
        <taxon>Cerambycidae</taxon>
        <taxon>Lamiinae</taxon>
        <taxon>Acanthocinini</taxon>
        <taxon>Exocentrus</taxon>
    </lineage>
</organism>
<dbReference type="EMBL" id="JANEYG010000021">
    <property type="protein sequence ID" value="KAJ8918954.1"/>
    <property type="molecule type" value="Genomic_DNA"/>
</dbReference>
<dbReference type="InterPro" id="IPR013604">
    <property type="entry name" value="7TM_chemorcpt"/>
</dbReference>
<dbReference type="AlphaFoldDB" id="A0AAV8VXE8"/>
<keyword evidence="3 6" id="KW-0812">Transmembrane</keyword>
<comment type="caution">
    <text evidence="7">The sequence shown here is derived from an EMBL/GenBank/DDBJ whole genome shotgun (WGS) entry which is preliminary data.</text>
</comment>
<dbReference type="Pfam" id="PF08395">
    <property type="entry name" value="7tm_7"/>
    <property type="match status" value="1"/>
</dbReference>
<keyword evidence="4 6" id="KW-1133">Transmembrane helix</keyword>
<keyword evidence="8" id="KW-1185">Reference proteome</keyword>
<feature type="transmembrane region" description="Helical" evidence="6">
    <location>
        <begin position="250"/>
        <end position="269"/>
    </location>
</feature>
<keyword evidence="5 6" id="KW-0472">Membrane</keyword>
<evidence type="ECO:0000256" key="4">
    <source>
        <dbReference type="ARBA" id="ARBA00022989"/>
    </source>
</evidence>
<feature type="transmembrane region" description="Helical" evidence="6">
    <location>
        <begin position="281"/>
        <end position="302"/>
    </location>
</feature>
<gene>
    <name evidence="7" type="ORF">NQ315_016856</name>
</gene>
<protein>
    <recommendedName>
        <fullName evidence="6">Gustatory receptor</fullName>
    </recommendedName>
</protein>
<dbReference type="GO" id="GO:0007165">
    <property type="term" value="P:signal transduction"/>
    <property type="evidence" value="ECO:0007669"/>
    <property type="project" value="UniProtKB-KW"/>
</dbReference>
<keyword evidence="2 6" id="KW-1003">Cell membrane</keyword>
<keyword evidence="6" id="KW-0675">Receptor</keyword>
<evidence type="ECO:0000256" key="5">
    <source>
        <dbReference type="ARBA" id="ARBA00023136"/>
    </source>
</evidence>
<evidence type="ECO:0000313" key="7">
    <source>
        <dbReference type="EMBL" id="KAJ8918954.1"/>
    </source>
</evidence>
<feature type="transmembrane region" description="Helical" evidence="6">
    <location>
        <begin position="42"/>
        <end position="65"/>
    </location>
</feature>
<reference evidence="7 8" key="1">
    <citation type="journal article" date="2023" name="Insect Mol. Biol.">
        <title>Genome sequencing provides insights into the evolution of gene families encoding plant cell wall-degrading enzymes in longhorned beetles.</title>
        <authorList>
            <person name="Shin N.R."/>
            <person name="Okamura Y."/>
            <person name="Kirsch R."/>
            <person name="Pauchet Y."/>
        </authorList>
    </citation>
    <scope>NUCLEOTIDE SEQUENCE [LARGE SCALE GENOMIC DNA]</scope>
    <source>
        <strain evidence="7">EAD_L_NR</strain>
    </source>
</reference>
<comment type="function">
    <text evidence="6">Gustatory receptor which mediates acceptance or avoidance behavior, depending on its substrates.</text>
</comment>
<dbReference type="GO" id="GO:0005886">
    <property type="term" value="C:plasma membrane"/>
    <property type="evidence" value="ECO:0007669"/>
    <property type="project" value="UniProtKB-SubCell"/>
</dbReference>
<feature type="non-terminal residue" evidence="7">
    <location>
        <position position="1"/>
    </location>
</feature>
<proteinExistence type="inferred from homology"/>
<sequence>KMSLESADAVTSMYPSYIFSFIMGFAPFKVQRTGTLVQITYWKAYQIISVLVYASLICPVVGMYYCQLKYFKTQSPMERFVSFMYNAIIVGMLTVNVIFNKVHTGAVLTLLRKIVRIDHLLRNKGMEPNYKRVMYSSLVFSMTAVTLNTSYVVFVASIQHYKDILLSTTVYFTFNIALFGFICVSVTFFTFFLLIGCMFEKILQRMEELVLKNFQLDTDMKCRIILETASLHQELCEISRTANDAISVQMLASFATTFGFVIMQIYSVITAFNNNTVDYNFVVSSIVIVAVLLEEKLILGVVSRRCMGMVRSITYL</sequence>
<dbReference type="Proteomes" id="UP001159042">
    <property type="component" value="Unassembled WGS sequence"/>
</dbReference>
<feature type="transmembrane region" description="Helical" evidence="6">
    <location>
        <begin position="176"/>
        <end position="199"/>
    </location>
</feature>
<accession>A0AAV8VXE8</accession>
<evidence type="ECO:0000313" key="8">
    <source>
        <dbReference type="Proteomes" id="UP001159042"/>
    </source>
</evidence>
<keyword evidence="6" id="KW-0807">Transducer</keyword>
<feature type="transmembrane region" description="Helical" evidence="6">
    <location>
        <begin position="132"/>
        <end position="156"/>
    </location>
</feature>
<evidence type="ECO:0000256" key="2">
    <source>
        <dbReference type="ARBA" id="ARBA00022475"/>
    </source>
</evidence>
<comment type="subcellular location">
    <subcellularLocation>
        <location evidence="1 6">Cell membrane</location>
        <topology evidence="1 6">Multi-pass membrane protein</topology>
    </subcellularLocation>
</comment>
<evidence type="ECO:0000256" key="1">
    <source>
        <dbReference type="ARBA" id="ARBA00004651"/>
    </source>
</evidence>
<evidence type="ECO:0000256" key="6">
    <source>
        <dbReference type="RuleBase" id="RU363108"/>
    </source>
</evidence>
<dbReference type="GO" id="GO:0050909">
    <property type="term" value="P:sensory perception of taste"/>
    <property type="evidence" value="ECO:0007669"/>
    <property type="project" value="InterPro"/>
</dbReference>
<evidence type="ECO:0000256" key="3">
    <source>
        <dbReference type="ARBA" id="ARBA00022692"/>
    </source>
</evidence>